<dbReference type="Pfam" id="PF07883">
    <property type="entry name" value="Cupin_2"/>
    <property type="match status" value="1"/>
</dbReference>
<dbReference type="CDD" id="cd02222">
    <property type="entry name" value="cupin_TM1459-like"/>
    <property type="match status" value="1"/>
</dbReference>
<dbReference type="EMBL" id="NDWU01000016">
    <property type="protein sequence ID" value="PUA31512.1"/>
    <property type="molecule type" value="Genomic_DNA"/>
</dbReference>
<dbReference type="InterPro" id="IPR011051">
    <property type="entry name" value="RmlC_Cupin_sf"/>
</dbReference>
<evidence type="ECO:0000313" key="3">
    <source>
        <dbReference type="Proteomes" id="UP000244066"/>
    </source>
</evidence>
<dbReference type="InterPro" id="IPR052538">
    <property type="entry name" value="Flavonoid_dioxygenase-like"/>
</dbReference>
<dbReference type="InterPro" id="IPR014710">
    <property type="entry name" value="RmlC-like_jellyroll"/>
</dbReference>
<organism evidence="2 3">
    <name type="scientific">Candidatus Terraquivivens tikiterensis</name>
    <dbReference type="NCBI Taxonomy" id="1980982"/>
    <lineage>
        <taxon>Archaea</taxon>
        <taxon>Nitrososphaerota</taxon>
        <taxon>Candidatus Wolframiiraptoraceae</taxon>
        <taxon>Candidatus Terraquivivens</taxon>
    </lineage>
</organism>
<comment type="caution">
    <text evidence="2">The sequence shown here is derived from an EMBL/GenBank/DDBJ whole genome shotgun (WGS) entry which is preliminary data.</text>
</comment>
<dbReference type="AlphaFoldDB" id="A0A2R7Y3V5"/>
<evidence type="ECO:0000313" key="2">
    <source>
        <dbReference type="EMBL" id="PUA31512.1"/>
    </source>
</evidence>
<dbReference type="Gene3D" id="2.60.120.10">
    <property type="entry name" value="Jelly Rolls"/>
    <property type="match status" value="1"/>
</dbReference>
<evidence type="ECO:0000259" key="1">
    <source>
        <dbReference type="Pfam" id="PF07883"/>
    </source>
</evidence>
<protein>
    <recommendedName>
        <fullName evidence="1">Cupin type-2 domain-containing protein</fullName>
    </recommendedName>
</protein>
<reference evidence="2 3" key="1">
    <citation type="submission" date="2017-04" db="EMBL/GenBank/DDBJ databases">
        <title>Draft Aigarchaeota genome from a New Zealand hot spring.</title>
        <authorList>
            <person name="Reysenbach A.-L."/>
            <person name="Donaho J.A."/>
            <person name="Gerhart J."/>
            <person name="Kelley J.F."/>
            <person name="Kouba K."/>
            <person name="Podar M."/>
            <person name="Stott M."/>
        </authorList>
    </citation>
    <scope>NUCLEOTIDE SEQUENCE [LARGE SCALE GENOMIC DNA]</scope>
    <source>
        <strain evidence="2">NZ13_MG1</strain>
    </source>
</reference>
<proteinExistence type="predicted"/>
<feature type="domain" description="Cupin type-2" evidence="1">
    <location>
        <begin position="40"/>
        <end position="107"/>
    </location>
</feature>
<dbReference type="InterPro" id="IPR013096">
    <property type="entry name" value="Cupin_2"/>
</dbReference>
<accession>A0A2R7Y3V5</accession>
<dbReference type="PANTHER" id="PTHR43346:SF1">
    <property type="entry name" value="QUERCETIN 2,3-DIOXYGENASE-RELATED"/>
    <property type="match status" value="1"/>
</dbReference>
<dbReference type="SUPFAM" id="SSF51182">
    <property type="entry name" value="RmlC-like cupins"/>
    <property type="match status" value="1"/>
</dbReference>
<sequence>MSVKSSDSIGWENVPDAVKAEMKRLISRHDGAQNFEMRKFVIRAGGRLPKHMHPDMEHEQYVLKGDYLVGIGEVTYRVKPGDVIFIPPGTPHWYSNPGPEDAEFICVIPKRETVKTVNLE</sequence>
<name>A0A2R7Y3V5_9ARCH</name>
<gene>
    <name evidence="2" type="ORF">B9J98_06075</name>
</gene>
<dbReference type="Proteomes" id="UP000244066">
    <property type="component" value="Unassembled WGS sequence"/>
</dbReference>
<dbReference type="PANTHER" id="PTHR43346">
    <property type="entry name" value="LIGAND BINDING DOMAIN PROTEIN, PUTATIVE (AFU_ORTHOLOGUE AFUA_6G14370)-RELATED"/>
    <property type="match status" value="1"/>
</dbReference>